<comment type="similarity">
    <text evidence="1 6">Belongs to the peptidase S8 family.</text>
</comment>
<proteinExistence type="inferred from homology"/>
<evidence type="ECO:0000259" key="8">
    <source>
        <dbReference type="Pfam" id="PF06280"/>
    </source>
</evidence>
<evidence type="ECO:0000256" key="6">
    <source>
        <dbReference type="PROSITE-ProRule" id="PRU01240"/>
    </source>
</evidence>
<evidence type="ECO:0000256" key="5">
    <source>
        <dbReference type="ARBA" id="ARBA00022825"/>
    </source>
</evidence>
<reference evidence="9" key="1">
    <citation type="submission" date="2020-04" db="EMBL/GenBank/DDBJ databases">
        <title>Deep metagenomics examines the oral microbiome during advanced dental caries in children, revealing novel taxa and co-occurrences with host molecules.</title>
        <authorList>
            <person name="Baker J.L."/>
            <person name="Morton J.T."/>
            <person name="Dinis M."/>
            <person name="Alvarez R."/>
            <person name="Tran N.C."/>
            <person name="Knight R."/>
            <person name="Edlund A."/>
        </authorList>
    </citation>
    <scope>NUCLEOTIDE SEQUENCE</scope>
    <source>
        <strain evidence="9">JCVI_30_bin.13</strain>
    </source>
</reference>
<evidence type="ECO:0000256" key="2">
    <source>
        <dbReference type="ARBA" id="ARBA00022670"/>
    </source>
</evidence>
<keyword evidence="3" id="KW-0732">Signal</keyword>
<dbReference type="GO" id="GO:0006508">
    <property type="term" value="P:proteolysis"/>
    <property type="evidence" value="ECO:0007669"/>
    <property type="project" value="UniProtKB-KW"/>
</dbReference>
<feature type="non-terminal residue" evidence="9">
    <location>
        <position position="492"/>
    </location>
</feature>
<dbReference type="Pfam" id="PF00082">
    <property type="entry name" value="Peptidase_S8"/>
    <property type="match status" value="1"/>
</dbReference>
<feature type="domain" description="C5a peptidase/Subtilisin-like protease SBT2-like Fn3-like" evidence="8">
    <location>
        <begin position="353"/>
        <end position="461"/>
    </location>
</feature>
<evidence type="ECO:0000256" key="3">
    <source>
        <dbReference type="ARBA" id="ARBA00022729"/>
    </source>
</evidence>
<keyword evidence="4" id="KW-0378">Hydrolase</keyword>
<evidence type="ECO:0000256" key="4">
    <source>
        <dbReference type="ARBA" id="ARBA00022801"/>
    </source>
</evidence>
<dbReference type="PROSITE" id="PS51892">
    <property type="entry name" value="SUBTILASE"/>
    <property type="match status" value="1"/>
</dbReference>
<dbReference type="Proteomes" id="UP000759246">
    <property type="component" value="Unassembled WGS sequence"/>
</dbReference>
<dbReference type="EMBL" id="JABZGF010000480">
    <property type="protein sequence ID" value="MBF0967436.1"/>
    <property type="molecule type" value="Genomic_DNA"/>
</dbReference>
<dbReference type="InterPro" id="IPR050131">
    <property type="entry name" value="Peptidase_S8_subtilisin-like"/>
</dbReference>
<dbReference type="GO" id="GO:0016020">
    <property type="term" value="C:membrane"/>
    <property type="evidence" value="ECO:0007669"/>
    <property type="project" value="InterPro"/>
</dbReference>
<keyword evidence="2" id="KW-0645">Protease</keyword>
<dbReference type="InterPro" id="IPR000209">
    <property type="entry name" value="Peptidase_S8/S53_dom"/>
</dbReference>
<feature type="domain" description="Peptidase S8/S53" evidence="7">
    <location>
        <begin position="3"/>
        <end position="296"/>
    </location>
</feature>
<gene>
    <name evidence="9" type="ORF">HXK09_09955</name>
</gene>
<protein>
    <submittedName>
        <fullName evidence="9">S8 family serine peptidase</fullName>
    </submittedName>
</protein>
<evidence type="ECO:0000259" key="7">
    <source>
        <dbReference type="Pfam" id="PF00082"/>
    </source>
</evidence>
<dbReference type="Gene3D" id="2.60.40.1710">
    <property type="entry name" value="Subtilisin-like superfamily"/>
    <property type="match status" value="1"/>
</dbReference>
<organism evidence="9 10">
    <name type="scientific">Actinomyces bouchesdurhonensis</name>
    <dbReference type="NCBI Taxonomy" id="1852361"/>
    <lineage>
        <taxon>Bacteria</taxon>
        <taxon>Bacillati</taxon>
        <taxon>Actinomycetota</taxon>
        <taxon>Actinomycetes</taxon>
        <taxon>Actinomycetales</taxon>
        <taxon>Actinomycetaceae</taxon>
        <taxon>Actinomyces</taxon>
    </lineage>
</organism>
<dbReference type="GO" id="GO:0004252">
    <property type="term" value="F:serine-type endopeptidase activity"/>
    <property type="evidence" value="ECO:0007669"/>
    <property type="project" value="InterPro"/>
</dbReference>
<evidence type="ECO:0000313" key="10">
    <source>
        <dbReference type="Proteomes" id="UP000759246"/>
    </source>
</evidence>
<name>A0A929WX35_9ACTO</name>
<feature type="non-terminal residue" evidence="9">
    <location>
        <position position="1"/>
    </location>
</feature>
<accession>A0A929WX35</accession>
<dbReference type="AlphaFoldDB" id="A0A929WX35"/>
<dbReference type="PANTHER" id="PTHR43806">
    <property type="entry name" value="PEPTIDASE S8"/>
    <property type="match status" value="1"/>
</dbReference>
<dbReference type="InterPro" id="IPR010435">
    <property type="entry name" value="C5a/SBT2-like_Fn3"/>
</dbReference>
<sequence>FDTSHEAFAGSMDAASLRLTKGESASLSSQLDAGRGGAWVSDKIPFAYDYADGDTDLSRGYDYGPEDFTLHAHGTRMAALAAANGATYRGAAPQAQLVVAKVVSNGASGARDADLLAALDDAMVIKPDVVSVAFMADRDLSGNASALYEQVFERLADAGVSVDAPAGDSGRSEWRAHERDLGAVGAPGSYSSVLAVAAVGAVAGGGQEGYKPLAASSWGPTPDMRLKPEIAAPGWDVRAPVPGNEVRDLDGTGEASAQVAGVAALVRQRLAADPMAAAMSEAERSALVTNFLMGTAHPIVDADAKDGAYWSPRWVGAGMVDALAATTSSVYPAVVGAANPSRPKAELGESTSGWTFQVQLTNLSDTAHTYTLGGQALSESISGVLYTRHSTNWTGKGIDLTFSEDSVTVPAASSATVTVTVNPRAEFTSFATEQTPNGTFVEGAVSFTSADGQPDLTVPYLGFYGAGGDTPIFDSPVYGEETIGTSAMTFHG</sequence>
<keyword evidence="5" id="KW-0720">Serine protease</keyword>
<evidence type="ECO:0000313" key="9">
    <source>
        <dbReference type="EMBL" id="MBF0967436.1"/>
    </source>
</evidence>
<dbReference type="SUPFAM" id="SSF52743">
    <property type="entry name" value="Subtilisin-like"/>
    <property type="match status" value="1"/>
</dbReference>
<comment type="caution">
    <text evidence="9">The sequence shown here is derived from an EMBL/GenBank/DDBJ whole genome shotgun (WGS) entry which is preliminary data.</text>
</comment>
<dbReference type="InterPro" id="IPR036852">
    <property type="entry name" value="Peptidase_S8/S53_dom_sf"/>
</dbReference>
<dbReference type="Pfam" id="PF06280">
    <property type="entry name" value="fn3_5"/>
    <property type="match status" value="1"/>
</dbReference>
<dbReference type="Gene3D" id="3.40.50.200">
    <property type="entry name" value="Peptidase S8/S53 domain"/>
    <property type="match status" value="1"/>
</dbReference>
<evidence type="ECO:0000256" key="1">
    <source>
        <dbReference type="ARBA" id="ARBA00011073"/>
    </source>
</evidence>
<comment type="caution">
    <text evidence="6">Lacks conserved residue(s) required for the propagation of feature annotation.</text>
</comment>
<dbReference type="PANTHER" id="PTHR43806:SF11">
    <property type="entry name" value="CEREVISIN-RELATED"/>
    <property type="match status" value="1"/>
</dbReference>